<accession>A0A9D6LTI5</accession>
<gene>
    <name evidence="1" type="ORF">HY220_01410</name>
</gene>
<protein>
    <submittedName>
        <fullName evidence="1">Uncharacterized protein</fullName>
    </submittedName>
</protein>
<evidence type="ECO:0000313" key="2">
    <source>
        <dbReference type="Proteomes" id="UP000808388"/>
    </source>
</evidence>
<organism evidence="1 2">
    <name type="scientific">Candidatus Sungiibacteriota bacterium</name>
    <dbReference type="NCBI Taxonomy" id="2750080"/>
    <lineage>
        <taxon>Bacteria</taxon>
        <taxon>Candidatus Sungiibacteriota</taxon>
    </lineage>
</organism>
<dbReference type="AlphaFoldDB" id="A0A9D6LTI5"/>
<sequence length="95" mass="10491">MLRSIKKDFEGKHYTHQAKSVTHYNAGLLSAIREAVAQKNPNAAGSIRSVIESSSAIVIRAASHSALSELFTARLTIQKVLKERGLDSRRVRFTV</sequence>
<dbReference type="Proteomes" id="UP000808388">
    <property type="component" value="Unassembled WGS sequence"/>
</dbReference>
<name>A0A9D6LTI5_9BACT</name>
<comment type="caution">
    <text evidence="1">The sequence shown here is derived from an EMBL/GenBank/DDBJ whole genome shotgun (WGS) entry which is preliminary data.</text>
</comment>
<proteinExistence type="predicted"/>
<dbReference type="EMBL" id="JACQCQ010000006">
    <property type="protein sequence ID" value="MBI3627395.1"/>
    <property type="molecule type" value="Genomic_DNA"/>
</dbReference>
<reference evidence="1" key="1">
    <citation type="submission" date="2020-07" db="EMBL/GenBank/DDBJ databases">
        <title>Huge and variable diversity of episymbiotic CPR bacteria and DPANN archaea in groundwater ecosystems.</title>
        <authorList>
            <person name="He C.Y."/>
            <person name="Keren R."/>
            <person name="Whittaker M."/>
            <person name="Farag I.F."/>
            <person name="Doudna J."/>
            <person name="Cate J.H.D."/>
            <person name="Banfield J.F."/>
        </authorList>
    </citation>
    <scope>NUCLEOTIDE SEQUENCE</scope>
    <source>
        <strain evidence="1">NC_groundwater_972_Pr1_S-0.2um_49_27</strain>
    </source>
</reference>
<evidence type="ECO:0000313" key="1">
    <source>
        <dbReference type="EMBL" id="MBI3627395.1"/>
    </source>
</evidence>